<dbReference type="SUPFAM" id="SSF53335">
    <property type="entry name" value="S-adenosyl-L-methionine-dependent methyltransferases"/>
    <property type="match status" value="1"/>
</dbReference>
<dbReference type="Pfam" id="PF13489">
    <property type="entry name" value="Methyltransf_23"/>
    <property type="match status" value="1"/>
</dbReference>
<dbReference type="PANTHER" id="PTHR43861">
    <property type="entry name" value="TRANS-ACONITATE 2-METHYLTRANSFERASE-RELATED"/>
    <property type="match status" value="1"/>
</dbReference>
<dbReference type="EMBL" id="LGCK01000014">
    <property type="protein sequence ID" value="KPL70669.1"/>
    <property type="molecule type" value="Genomic_DNA"/>
</dbReference>
<evidence type="ECO:0000313" key="2">
    <source>
        <dbReference type="Proteomes" id="UP000050430"/>
    </source>
</evidence>
<dbReference type="AlphaFoldDB" id="A0A0P6WW06"/>
<dbReference type="RefSeq" id="WP_062422603.1">
    <property type="nucleotide sequence ID" value="NZ_BBYA01000010.1"/>
</dbReference>
<comment type="caution">
    <text evidence="1">The sequence shown here is derived from an EMBL/GenBank/DDBJ whole genome shotgun (WGS) entry which is preliminary data.</text>
</comment>
<dbReference type="Proteomes" id="UP000050430">
    <property type="component" value="Unassembled WGS sequence"/>
</dbReference>
<keyword evidence="2" id="KW-1185">Reference proteome</keyword>
<dbReference type="InterPro" id="IPR029063">
    <property type="entry name" value="SAM-dependent_MTases_sf"/>
</dbReference>
<dbReference type="OrthoDB" id="159206at2"/>
<dbReference type="STRING" id="229920.ADM99_16405"/>
<accession>A0A0P6WW06</accession>
<reference evidence="1 2" key="1">
    <citation type="submission" date="2015-07" db="EMBL/GenBank/DDBJ databases">
        <title>Genome sequence of Leptolinea tardivitalis DSM 16556.</title>
        <authorList>
            <person name="Hemp J."/>
            <person name="Ward L.M."/>
            <person name="Pace L.A."/>
            <person name="Fischer W.W."/>
        </authorList>
    </citation>
    <scope>NUCLEOTIDE SEQUENCE [LARGE SCALE GENOMIC DNA]</scope>
    <source>
        <strain evidence="1 2">YMTK-2</strain>
    </source>
</reference>
<evidence type="ECO:0008006" key="3">
    <source>
        <dbReference type="Google" id="ProtNLM"/>
    </source>
</evidence>
<gene>
    <name evidence="1" type="ORF">ADM99_16405</name>
</gene>
<proteinExistence type="predicted"/>
<dbReference type="PANTHER" id="PTHR43861:SF1">
    <property type="entry name" value="TRANS-ACONITATE 2-METHYLTRANSFERASE"/>
    <property type="match status" value="1"/>
</dbReference>
<dbReference type="CDD" id="cd02440">
    <property type="entry name" value="AdoMet_MTases"/>
    <property type="match status" value="1"/>
</dbReference>
<organism evidence="1 2">
    <name type="scientific">Leptolinea tardivitalis</name>
    <dbReference type="NCBI Taxonomy" id="229920"/>
    <lineage>
        <taxon>Bacteria</taxon>
        <taxon>Bacillati</taxon>
        <taxon>Chloroflexota</taxon>
        <taxon>Anaerolineae</taxon>
        <taxon>Anaerolineales</taxon>
        <taxon>Anaerolineaceae</taxon>
        <taxon>Leptolinea</taxon>
    </lineage>
</organism>
<evidence type="ECO:0000313" key="1">
    <source>
        <dbReference type="EMBL" id="KPL70669.1"/>
    </source>
</evidence>
<sequence length="253" mass="28470">MDETIVHALLEINRRFYQDYAEPFAATRRRIQDGVRQAVANLPDGRYLDLGCGSGALADFWLRPRPDGSTRKGLYLGVDFSAGLLAEARRDLPKLPVGLGITFQQRDLMSADWHKGIEGAPFDGIMAFAVLHHLPGKENQRLFLTRVHTLIKPGNCFIFSVWQIQNSPKLLSRRQPWEAAGLKPDQVEEGDVLLDWRQSSKGSPQSAGLRYVHLFTENDLRSMAEETGWQVISSSYHDGHTGNLGLYQVWQAV</sequence>
<protein>
    <recommendedName>
        <fullName evidence="3">Methyltransferase domain-containing protein</fullName>
    </recommendedName>
</protein>
<dbReference type="Gene3D" id="3.40.50.150">
    <property type="entry name" value="Vaccinia Virus protein VP39"/>
    <property type="match status" value="1"/>
</dbReference>
<name>A0A0P6WW06_9CHLR</name>